<dbReference type="InterPro" id="IPR015421">
    <property type="entry name" value="PyrdxlP-dep_Trfase_major"/>
</dbReference>
<dbReference type="Gene3D" id="3.90.1150.10">
    <property type="entry name" value="Aspartate Aminotransferase, domain 1"/>
    <property type="match status" value="1"/>
</dbReference>
<dbReference type="GO" id="GO:0019346">
    <property type="term" value="P:transsulfuration"/>
    <property type="evidence" value="ECO:0007669"/>
    <property type="project" value="InterPro"/>
</dbReference>
<keyword evidence="3" id="KW-0808">Transferase</keyword>
<dbReference type="GO" id="GO:0003962">
    <property type="term" value="F:cystathionine gamma-synthase activity"/>
    <property type="evidence" value="ECO:0007669"/>
    <property type="project" value="UniProtKB-EC"/>
</dbReference>
<evidence type="ECO:0000256" key="2">
    <source>
        <dbReference type="ARBA" id="ARBA00022898"/>
    </source>
</evidence>
<dbReference type="InterPro" id="IPR054542">
    <property type="entry name" value="Cys_met_metab_PP"/>
</dbReference>
<dbReference type="SUPFAM" id="SSF53383">
    <property type="entry name" value="PLP-dependent transferases"/>
    <property type="match status" value="1"/>
</dbReference>
<evidence type="ECO:0000256" key="1">
    <source>
        <dbReference type="ARBA" id="ARBA00001933"/>
    </source>
</evidence>
<organism evidence="3">
    <name type="scientific">hydrothermal vent metagenome</name>
    <dbReference type="NCBI Taxonomy" id="652676"/>
    <lineage>
        <taxon>unclassified sequences</taxon>
        <taxon>metagenomes</taxon>
        <taxon>ecological metagenomes</taxon>
    </lineage>
</organism>
<dbReference type="EC" id="2.5.1.48" evidence="3"/>
<dbReference type="NCBIfam" id="NF006097">
    <property type="entry name" value="PRK08249.1"/>
    <property type="match status" value="1"/>
</dbReference>
<dbReference type="Gene3D" id="3.40.640.10">
    <property type="entry name" value="Type I PLP-dependent aspartate aminotransferase-like (Major domain)"/>
    <property type="match status" value="1"/>
</dbReference>
<sequence>MKKQISWDKIKPETQSVWGGETDVFPHRATQTPTVNSVAYGYDDMDEWVQVTKGQKEGHIYSRNSNPTVDVLEEKIRILEGAQAATSFSSGMAAISNTLFAHLKSGDRVVASKDTYGGTSKIFIEFLPKYGIKVKLCDTTDHHQIEKEVAKGCQLLYLETPTNPTLKIQDIQKLSEAGKSVGALVVVDNTLATPINQLPLALGADLVIHSATKFLCGHSDALGGLVCGNPEQIKKIFHFREINGATLGANAAYLILRGMKTLALRIERHNSNALELAHCLLEHSKIDTVFYPGLDTHSGFDTATKQMKGFGGVLSFSLSGTEDLIPAFLTKLNFAHAAAHLGSVDTIVGPPKTTSHVENTIEERSYLGIPENLVRCSVGIENIDDIKRDFLQALDQL</sequence>
<protein>
    <submittedName>
        <fullName evidence="3">Cystathionine gamma-synthase</fullName>
        <ecNumber evidence="3">2.5.1.48</ecNumber>
    </submittedName>
</protein>
<dbReference type="CDD" id="cd00614">
    <property type="entry name" value="CGS_like"/>
    <property type="match status" value="1"/>
</dbReference>
<dbReference type="AlphaFoldDB" id="A0A160VGW3"/>
<dbReference type="PIRSF" id="PIRSF001434">
    <property type="entry name" value="CGS"/>
    <property type="match status" value="1"/>
</dbReference>
<dbReference type="InterPro" id="IPR000277">
    <property type="entry name" value="Cys/Met-Metab_PyrdxlP-dep_enz"/>
</dbReference>
<dbReference type="InterPro" id="IPR015424">
    <property type="entry name" value="PyrdxlP-dep_Trfase"/>
</dbReference>
<dbReference type="EMBL" id="FAXC01000280">
    <property type="protein sequence ID" value="CUV09642.1"/>
    <property type="molecule type" value="Genomic_DNA"/>
</dbReference>
<dbReference type="PANTHER" id="PTHR11808:SF80">
    <property type="entry name" value="CYSTATHIONINE GAMMA-LYASE"/>
    <property type="match status" value="1"/>
</dbReference>
<name>A0A160VGW3_9ZZZZ</name>
<gene>
    <name evidence="3" type="ORF">MGWOODY_Mmi384</name>
</gene>
<dbReference type="GO" id="GO:0030170">
    <property type="term" value="F:pyridoxal phosphate binding"/>
    <property type="evidence" value="ECO:0007669"/>
    <property type="project" value="InterPro"/>
</dbReference>
<dbReference type="FunFam" id="3.40.640.10:FF:000046">
    <property type="entry name" value="Cystathionine gamma-lyase"/>
    <property type="match status" value="1"/>
</dbReference>
<dbReference type="GO" id="GO:0005737">
    <property type="term" value="C:cytoplasm"/>
    <property type="evidence" value="ECO:0007669"/>
    <property type="project" value="TreeGrafter"/>
</dbReference>
<reference evidence="3" key="1">
    <citation type="submission" date="2015-10" db="EMBL/GenBank/DDBJ databases">
        <authorList>
            <person name="Gilbert D.G."/>
        </authorList>
    </citation>
    <scope>NUCLEOTIDE SEQUENCE</scope>
</reference>
<dbReference type="PANTHER" id="PTHR11808">
    <property type="entry name" value="TRANS-SULFURATION ENZYME FAMILY MEMBER"/>
    <property type="match status" value="1"/>
</dbReference>
<accession>A0A160VGW3</accession>
<dbReference type="InterPro" id="IPR015422">
    <property type="entry name" value="PyrdxlP-dep_Trfase_small"/>
</dbReference>
<comment type="cofactor">
    <cofactor evidence="1">
        <name>pyridoxal 5'-phosphate</name>
        <dbReference type="ChEBI" id="CHEBI:597326"/>
    </cofactor>
</comment>
<proteinExistence type="predicted"/>
<dbReference type="GO" id="GO:0016846">
    <property type="term" value="F:carbon-sulfur lyase activity"/>
    <property type="evidence" value="ECO:0007669"/>
    <property type="project" value="TreeGrafter"/>
</dbReference>
<evidence type="ECO:0000313" key="3">
    <source>
        <dbReference type="EMBL" id="CUV09642.1"/>
    </source>
</evidence>
<dbReference type="Pfam" id="PF01053">
    <property type="entry name" value="Cys_Met_Meta_PP"/>
    <property type="match status" value="1"/>
</dbReference>
<keyword evidence="2" id="KW-0663">Pyridoxal phosphate</keyword>
<dbReference type="PROSITE" id="PS00868">
    <property type="entry name" value="CYS_MET_METAB_PP"/>
    <property type="match status" value="1"/>
</dbReference>